<organism evidence="9 10">
    <name type="scientific">Paracoccus broussonetiae subsp. drimophilus</name>
    <dbReference type="NCBI Taxonomy" id="3373869"/>
    <lineage>
        <taxon>Bacteria</taxon>
        <taxon>Pseudomonadati</taxon>
        <taxon>Pseudomonadota</taxon>
        <taxon>Alphaproteobacteria</taxon>
        <taxon>Rhodobacterales</taxon>
        <taxon>Paracoccaceae</taxon>
        <taxon>Paracoccus</taxon>
        <taxon>Paracoccus broussonetiae</taxon>
    </lineage>
</organism>
<feature type="transmembrane region" description="Helical" evidence="7">
    <location>
        <begin position="269"/>
        <end position="294"/>
    </location>
</feature>
<reference evidence="9 10" key="1">
    <citation type="submission" date="2024-10" db="EMBL/GenBank/DDBJ databases">
        <title>Paracoccus drimophilus sp. nov., a novel bacterium from corn roots in Hunan.</title>
        <authorList>
            <person name="Li X."/>
        </authorList>
    </citation>
    <scope>NUCLEOTIDE SEQUENCE [LARGE SCALE GENOMIC DNA]</scope>
    <source>
        <strain evidence="9 10">NGMCC 1.201697</strain>
    </source>
</reference>
<dbReference type="SUPFAM" id="SSF103473">
    <property type="entry name" value="MFS general substrate transporter"/>
    <property type="match status" value="1"/>
</dbReference>
<dbReference type="Proteomes" id="UP001609376">
    <property type="component" value="Unassembled WGS sequence"/>
</dbReference>
<feature type="transmembrane region" description="Helical" evidence="7">
    <location>
        <begin position="475"/>
        <end position="498"/>
    </location>
</feature>
<keyword evidence="10" id="KW-1185">Reference proteome</keyword>
<evidence type="ECO:0000256" key="6">
    <source>
        <dbReference type="ARBA" id="ARBA00023136"/>
    </source>
</evidence>
<keyword evidence="4 7" id="KW-0812">Transmembrane</keyword>
<dbReference type="EMBL" id="JBIMPR010000002">
    <property type="protein sequence ID" value="MFH5773372.1"/>
    <property type="molecule type" value="Genomic_DNA"/>
</dbReference>
<dbReference type="RefSeq" id="WP_395132096.1">
    <property type="nucleotide sequence ID" value="NZ_JBIMPR010000002.1"/>
</dbReference>
<comment type="caution">
    <text evidence="9">The sequence shown here is derived from an EMBL/GenBank/DDBJ whole genome shotgun (WGS) entry which is preliminary data.</text>
</comment>
<feature type="transmembrane region" description="Helical" evidence="7">
    <location>
        <begin position="360"/>
        <end position="385"/>
    </location>
</feature>
<keyword evidence="3" id="KW-1003">Cell membrane</keyword>
<evidence type="ECO:0000256" key="2">
    <source>
        <dbReference type="ARBA" id="ARBA00022448"/>
    </source>
</evidence>
<feature type="transmembrane region" description="Helical" evidence="7">
    <location>
        <begin position="306"/>
        <end position="327"/>
    </location>
</feature>
<evidence type="ECO:0000256" key="5">
    <source>
        <dbReference type="ARBA" id="ARBA00022989"/>
    </source>
</evidence>
<evidence type="ECO:0000313" key="9">
    <source>
        <dbReference type="EMBL" id="MFH5773372.1"/>
    </source>
</evidence>
<feature type="transmembrane region" description="Helical" evidence="7">
    <location>
        <begin position="334"/>
        <end position="354"/>
    </location>
</feature>
<feature type="transmembrane region" description="Helical" evidence="7">
    <location>
        <begin position="406"/>
        <end position="429"/>
    </location>
</feature>
<feature type="transmembrane region" description="Helical" evidence="7">
    <location>
        <begin position="140"/>
        <end position="160"/>
    </location>
</feature>
<feature type="domain" description="Major facilitator superfamily (MFS) profile" evidence="8">
    <location>
        <begin position="16"/>
        <end position="459"/>
    </location>
</feature>
<dbReference type="PROSITE" id="PS50850">
    <property type="entry name" value="MFS"/>
    <property type="match status" value="1"/>
</dbReference>
<gene>
    <name evidence="9" type="ORF">ACHFJ0_03910</name>
</gene>
<name>A0ABW7LKB5_9RHOB</name>
<dbReference type="CDD" id="cd17321">
    <property type="entry name" value="MFS_MMR_MDR_like"/>
    <property type="match status" value="1"/>
</dbReference>
<dbReference type="Gene3D" id="1.20.1250.20">
    <property type="entry name" value="MFS general substrate transporter like domains"/>
    <property type="match status" value="1"/>
</dbReference>
<evidence type="ECO:0000259" key="8">
    <source>
        <dbReference type="PROSITE" id="PS50850"/>
    </source>
</evidence>
<evidence type="ECO:0000256" key="4">
    <source>
        <dbReference type="ARBA" id="ARBA00022692"/>
    </source>
</evidence>
<keyword evidence="6 7" id="KW-0472">Membrane</keyword>
<feature type="transmembrane region" description="Helical" evidence="7">
    <location>
        <begin position="166"/>
        <end position="190"/>
    </location>
</feature>
<keyword evidence="5 7" id="KW-1133">Transmembrane helix</keyword>
<feature type="transmembrane region" description="Helical" evidence="7">
    <location>
        <begin position="107"/>
        <end position="128"/>
    </location>
</feature>
<evidence type="ECO:0000313" key="10">
    <source>
        <dbReference type="Proteomes" id="UP001609376"/>
    </source>
</evidence>
<feature type="transmembrane region" description="Helical" evidence="7">
    <location>
        <begin position="82"/>
        <end position="101"/>
    </location>
</feature>
<evidence type="ECO:0000256" key="7">
    <source>
        <dbReference type="SAM" id="Phobius"/>
    </source>
</evidence>
<evidence type="ECO:0000256" key="3">
    <source>
        <dbReference type="ARBA" id="ARBA00022475"/>
    </source>
</evidence>
<dbReference type="InterPro" id="IPR011701">
    <property type="entry name" value="MFS"/>
</dbReference>
<proteinExistence type="predicted"/>
<dbReference type="InterPro" id="IPR036259">
    <property type="entry name" value="MFS_trans_sf"/>
</dbReference>
<dbReference type="PANTHER" id="PTHR42718:SF47">
    <property type="entry name" value="METHYL VIOLOGEN RESISTANCE PROTEIN SMVA"/>
    <property type="match status" value="1"/>
</dbReference>
<dbReference type="Pfam" id="PF07690">
    <property type="entry name" value="MFS_1"/>
    <property type="match status" value="1"/>
</dbReference>
<feature type="transmembrane region" description="Helical" evidence="7">
    <location>
        <begin position="52"/>
        <end position="70"/>
    </location>
</feature>
<comment type="subcellular location">
    <subcellularLocation>
        <location evidence="1">Cell membrane</location>
        <topology evidence="1">Multi-pass membrane protein</topology>
    </subcellularLocation>
</comment>
<feature type="transmembrane region" description="Helical" evidence="7">
    <location>
        <begin position="202"/>
        <end position="221"/>
    </location>
</feature>
<keyword evidence="2" id="KW-0813">Transport</keyword>
<sequence>MPVPHHASAGREQWLGLAVLALPTLLVSMDMTILHLATPSLSAALRPSGQELLWMADIYGFLMAGALIPMGALGDRIGKRRLLLGGSVLFGLASVLAGFSGSAAMLIGARAILGVAGAMLLPSTLAMIRGLFLVPRQRSIAVGIWTTCFTLGGVIGPLVGGLLLQHFWWGSVFLVGVPVMAILLVLGPVFLPDIRGSEDHPVDGASVLLSMLAVLAIAYGVKHLAEVGATATTLAALLTGGVAGWTFLHRQGQLVHPLVDPGLFRKGAFAAALGANMMALFAWVGASLLVAQYLQLVIGLTPMIAGLWSIPPAIACIAGCLAAPAVARHLAVKTVVTVALLIVAAGFALLAALAPGLGLVAVISGMCVLGLGVATIITLGTDLILTTAPADKAGAASAISETGAELGGAFGVAVLGSVGVAVYQAGVAIPEGIDADRGMAAKATLGAAVELAAVLPESSGAALLASARLAFERGLVLASAMGFCILLGTAILFAWTNLRRSPSQAASRSKGVTK</sequence>
<dbReference type="InterPro" id="IPR020846">
    <property type="entry name" value="MFS_dom"/>
</dbReference>
<protein>
    <submittedName>
        <fullName evidence="9">MFS transporter</fullName>
    </submittedName>
</protein>
<feature type="transmembrane region" description="Helical" evidence="7">
    <location>
        <begin position="227"/>
        <end position="248"/>
    </location>
</feature>
<accession>A0ABW7LKB5</accession>
<evidence type="ECO:0000256" key="1">
    <source>
        <dbReference type="ARBA" id="ARBA00004651"/>
    </source>
</evidence>
<dbReference type="PANTHER" id="PTHR42718">
    <property type="entry name" value="MAJOR FACILITATOR SUPERFAMILY MULTIDRUG TRANSPORTER MFSC"/>
    <property type="match status" value="1"/>
</dbReference>